<name>A0ABQ8IUS0_DERPT</name>
<evidence type="ECO:0000313" key="2">
    <source>
        <dbReference type="Proteomes" id="UP000887458"/>
    </source>
</evidence>
<organism evidence="1 2">
    <name type="scientific">Dermatophagoides pteronyssinus</name>
    <name type="common">European house dust mite</name>
    <dbReference type="NCBI Taxonomy" id="6956"/>
    <lineage>
        <taxon>Eukaryota</taxon>
        <taxon>Metazoa</taxon>
        <taxon>Ecdysozoa</taxon>
        <taxon>Arthropoda</taxon>
        <taxon>Chelicerata</taxon>
        <taxon>Arachnida</taxon>
        <taxon>Acari</taxon>
        <taxon>Acariformes</taxon>
        <taxon>Sarcoptiformes</taxon>
        <taxon>Astigmata</taxon>
        <taxon>Psoroptidia</taxon>
        <taxon>Analgoidea</taxon>
        <taxon>Pyroglyphidae</taxon>
        <taxon>Dermatophagoidinae</taxon>
        <taxon>Dermatophagoides</taxon>
    </lineage>
</organism>
<protein>
    <submittedName>
        <fullName evidence="1">Uncharacterized protein</fullName>
    </submittedName>
</protein>
<sequence length="111" mass="12573">MIIHVAVVDDDDYFDYYLDDDHYIDYDLYSMNGLHEFRRTAICSYHLINKYKILLRRRLLPTAAVLTIGIAPVNKVGIIDAIIMPNGMAPIKIPAANPDPSHVPDFSGKLI</sequence>
<proteinExistence type="predicted"/>
<reference evidence="1 2" key="2">
    <citation type="journal article" date="2022" name="Mol. Biol. Evol.">
        <title>Comparative Genomics Reveals Insights into the Divergent Evolution of Astigmatic Mites and Household Pest Adaptations.</title>
        <authorList>
            <person name="Xiong Q."/>
            <person name="Wan A.T."/>
            <person name="Liu X."/>
            <person name="Fung C.S."/>
            <person name="Xiao X."/>
            <person name="Malainual N."/>
            <person name="Hou J."/>
            <person name="Wang L."/>
            <person name="Wang M."/>
            <person name="Yang K.Y."/>
            <person name="Cui Y."/>
            <person name="Leung E.L."/>
            <person name="Nong W."/>
            <person name="Shin S.K."/>
            <person name="Au S.W."/>
            <person name="Jeong K.Y."/>
            <person name="Chew F.T."/>
            <person name="Hui J.H."/>
            <person name="Leung T.F."/>
            <person name="Tungtrongchitr A."/>
            <person name="Zhong N."/>
            <person name="Liu Z."/>
            <person name="Tsui S.K."/>
        </authorList>
    </citation>
    <scope>NUCLEOTIDE SEQUENCE [LARGE SCALE GENOMIC DNA]</scope>
    <source>
        <strain evidence="1">Derp</strain>
    </source>
</reference>
<reference evidence="1 2" key="1">
    <citation type="journal article" date="2018" name="J. Allergy Clin. Immunol.">
        <title>High-quality assembly of Dermatophagoides pteronyssinus genome and transcriptome reveals a wide range of novel allergens.</title>
        <authorList>
            <person name="Liu X.Y."/>
            <person name="Yang K.Y."/>
            <person name="Wang M.Q."/>
            <person name="Kwok J.S."/>
            <person name="Zeng X."/>
            <person name="Yang Z."/>
            <person name="Xiao X.J."/>
            <person name="Lau C.P."/>
            <person name="Li Y."/>
            <person name="Huang Z.M."/>
            <person name="Ba J.G."/>
            <person name="Yim A.K."/>
            <person name="Ouyang C.Y."/>
            <person name="Ngai S.M."/>
            <person name="Chan T.F."/>
            <person name="Leung E.L."/>
            <person name="Liu L."/>
            <person name="Liu Z.G."/>
            <person name="Tsui S.K."/>
        </authorList>
    </citation>
    <scope>NUCLEOTIDE SEQUENCE [LARGE SCALE GENOMIC DNA]</scope>
    <source>
        <strain evidence="1">Derp</strain>
    </source>
</reference>
<comment type="caution">
    <text evidence="1">The sequence shown here is derived from an EMBL/GenBank/DDBJ whole genome shotgun (WGS) entry which is preliminary data.</text>
</comment>
<accession>A0ABQ8IUS0</accession>
<keyword evidence="2" id="KW-1185">Reference proteome</keyword>
<gene>
    <name evidence="1" type="ORF">DERP_012531</name>
</gene>
<evidence type="ECO:0000313" key="1">
    <source>
        <dbReference type="EMBL" id="KAH9414052.1"/>
    </source>
</evidence>
<dbReference type="Proteomes" id="UP000887458">
    <property type="component" value="Unassembled WGS sequence"/>
</dbReference>
<dbReference type="EMBL" id="NJHN03000114">
    <property type="protein sequence ID" value="KAH9414052.1"/>
    <property type="molecule type" value="Genomic_DNA"/>
</dbReference>